<dbReference type="Proteomes" id="UP000785679">
    <property type="component" value="Unassembled WGS sequence"/>
</dbReference>
<name>A0A8J8NQZ0_HALGN</name>
<dbReference type="OrthoDB" id="307646at2759"/>
<feature type="compositionally biased region" description="Basic and acidic residues" evidence="1">
    <location>
        <begin position="314"/>
        <end position="329"/>
    </location>
</feature>
<dbReference type="Gene3D" id="1.10.510.10">
    <property type="entry name" value="Transferase(Phosphotransferase) domain 1"/>
    <property type="match status" value="1"/>
</dbReference>
<feature type="domain" description="Protein kinase" evidence="2">
    <location>
        <begin position="8"/>
        <end position="292"/>
    </location>
</feature>
<dbReference type="PANTHER" id="PTHR24348">
    <property type="entry name" value="SERINE/THREONINE-PROTEIN KINASE UNC-51-RELATED"/>
    <property type="match status" value="1"/>
</dbReference>
<dbReference type="InterPro" id="IPR011009">
    <property type="entry name" value="Kinase-like_dom_sf"/>
</dbReference>
<proteinExistence type="predicted"/>
<reference evidence="3" key="1">
    <citation type="submission" date="2019-06" db="EMBL/GenBank/DDBJ databases">
        <authorList>
            <person name="Zheng W."/>
        </authorList>
    </citation>
    <scope>NUCLEOTIDE SEQUENCE</scope>
    <source>
        <strain evidence="3">QDHG01</strain>
    </source>
</reference>
<dbReference type="SUPFAM" id="SSF56112">
    <property type="entry name" value="Protein kinase-like (PK-like)"/>
    <property type="match status" value="1"/>
</dbReference>
<feature type="region of interest" description="Disordered" evidence="1">
    <location>
        <begin position="314"/>
        <end position="336"/>
    </location>
</feature>
<dbReference type="GO" id="GO:0010506">
    <property type="term" value="P:regulation of autophagy"/>
    <property type="evidence" value="ECO:0007669"/>
    <property type="project" value="InterPro"/>
</dbReference>
<gene>
    <name evidence="3" type="ORF">FGO68_gene12479</name>
</gene>
<dbReference type="GO" id="GO:0004674">
    <property type="term" value="F:protein serine/threonine kinase activity"/>
    <property type="evidence" value="ECO:0007669"/>
    <property type="project" value="InterPro"/>
</dbReference>
<evidence type="ECO:0000313" key="3">
    <source>
        <dbReference type="EMBL" id="TNV78915.1"/>
    </source>
</evidence>
<protein>
    <recommendedName>
        <fullName evidence="2">Protein kinase domain-containing protein</fullName>
    </recommendedName>
</protein>
<dbReference type="PROSITE" id="PS50011">
    <property type="entry name" value="PROTEIN_KINASE_DOM"/>
    <property type="match status" value="1"/>
</dbReference>
<evidence type="ECO:0000313" key="4">
    <source>
        <dbReference type="Proteomes" id="UP000785679"/>
    </source>
</evidence>
<evidence type="ECO:0000259" key="2">
    <source>
        <dbReference type="PROSITE" id="PS50011"/>
    </source>
</evidence>
<organism evidence="3 4">
    <name type="scientific">Halteria grandinella</name>
    <dbReference type="NCBI Taxonomy" id="5974"/>
    <lineage>
        <taxon>Eukaryota</taxon>
        <taxon>Sar</taxon>
        <taxon>Alveolata</taxon>
        <taxon>Ciliophora</taxon>
        <taxon>Intramacronucleata</taxon>
        <taxon>Spirotrichea</taxon>
        <taxon>Stichotrichia</taxon>
        <taxon>Sporadotrichida</taxon>
        <taxon>Halteriidae</taxon>
        <taxon>Halteria</taxon>
    </lineage>
</organism>
<accession>A0A8J8NQZ0</accession>
<dbReference type="EMBL" id="RRYP01009656">
    <property type="protein sequence ID" value="TNV78915.1"/>
    <property type="molecule type" value="Genomic_DNA"/>
</dbReference>
<dbReference type="GO" id="GO:0005737">
    <property type="term" value="C:cytoplasm"/>
    <property type="evidence" value="ECO:0007669"/>
    <property type="project" value="TreeGrafter"/>
</dbReference>
<dbReference type="InterPro" id="IPR000719">
    <property type="entry name" value="Prot_kinase_dom"/>
</dbReference>
<dbReference type="InterPro" id="IPR045269">
    <property type="entry name" value="Atg1-like"/>
</dbReference>
<dbReference type="PANTHER" id="PTHR24348:SF68">
    <property type="entry name" value="SERINE_THREONINE-PROTEIN KINASE ATG1C"/>
    <property type="match status" value="1"/>
</dbReference>
<sequence length="473" mass="53736">MPQYLEGLELTRTLGAGAQAKVKLGRNPKTGETVAVKLFKDRGEMDSEIKHIIGLEHQNIVNIKGAGRASLMHSNGRSEDKDYIIQELALGGELFDFIAHKRFSEPVARHYFRQLIDGMNFLHTHGVVHRDLKTENILLSGDFILKIADFGHSKSLSEISGGKTYTFKGTESYNAPEILARRGYNPQCTDLFGCGVILFIMAFGVPPFSQAKAEDYWYNLLMQEKHDKFWSTHIEFRQKADAEAEKSEDADDSSDAVTFGVSEEFQQLVSALLALNPIHRPSMADLVSHPWLHGPVPSQEEVKVEFIERMRQMQKKKEREQRKREEAKKQVQAKGAGAARRQYRNVDCVKVEEEEICYFVKGERKVQAYQPLSSTKQSLIEIAPEEGSPEDIMNNALLYFAGNSADINLHPSKFRATCTLFDKEDEGKRPVLTVQVELFSKVDGGFILQVDKLEGNHFEFLKFFKEYDEYISL</sequence>
<comment type="caution">
    <text evidence="3">The sequence shown here is derived from an EMBL/GenBank/DDBJ whole genome shotgun (WGS) entry which is preliminary data.</text>
</comment>
<dbReference type="PROSITE" id="PS00108">
    <property type="entry name" value="PROTEIN_KINASE_ST"/>
    <property type="match status" value="1"/>
</dbReference>
<keyword evidence="4" id="KW-1185">Reference proteome</keyword>
<dbReference type="AlphaFoldDB" id="A0A8J8NQZ0"/>
<dbReference type="Pfam" id="PF00069">
    <property type="entry name" value="Pkinase"/>
    <property type="match status" value="1"/>
</dbReference>
<dbReference type="GO" id="GO:0005524">
    <property type="term" value="F:ATP binding"/>
    <property type="evidence" value="ECO:0007669"/>
    <property type="project" value="InterPro"/>
</dbReference>
<dbReference type="InterPro" id="IPR008271">
    <property type="entry name" value="Ser/Thr_kinase_AS"/>
</dbReference>
<dbReference type="SMART" id="SM00220">
    <property type="entry name" value="S_TKc"/>
    <property type="match status" value="1"/>
</dbReference>
<evidence type="ECO:0000256" key="1">
    <source>
        <dbReference type="SAM" id="MobiDB-lite"/>
    </source>
</evidence>